<reference evidence="17 18" key="1">
    <citation type="submission" date="2020-12" db="EMBL/GenBank/DDBJ databases">
        <title>Metabolic potential, ecology and presence of endohyphal bacteria is reflected in genomic diversity of Mucoromycotina.</title>
        <authorList>
            <person name="Muszewska A."/>
            <person name="Okrasinska A."/>
            <person name="Steczkiewicz K."/>
            <person name="Drgas O."/>
            <person name="Orlowska M."/>
            <person name="Perlinska-Lenart U."/>
            <person name="Aleksandrzak-Piekarczyk T."/>
            <person name="Szatraj K."/>
            <person name="Zielenkiewicz U."/>
            <person name="Pilsyk S."/>
            <person name="Malc E."/>
            <person name="Mieczkowski P."/>
            <person name="Kruszewska J.S."/>
            <person name="Biernat P."/>
            <person name="Pawlowska J."/>
        </authorList>
    </citation>
    <scope>NUCLEOTIDE SEQUENCE [LARGE SCALE GENOMIC DNA]</scope>
    <source>
        <strain evidence="17 18">CBS 142.35</strain>
    </source>
</reference>
<dbReference type="InterPro" id="IPR004839">
    <property type="entry name" value="Aminotransferase_I/II_large"/>
</dbReference>
<dbReference type="PRINTS" id="PR00753">
    <property type="entry name" value="ACCSYNTHASE"/>
</dbReference>
<evidence type="ECO:0000256" key="7">
    <source>
        <dbReference type="ARBA" id="ARBA00022576"/>
    </source>
</evidence>
<dbReference type="GO" id="GO:0006559">
    <property type="term" value="P:L-phenylalanine catabolic process"/>
    <property type="evidence" value="ECO:0007669"/>
    <property type="project" value="UniProtKB-UniPathway"/>
</dbReference>
<dbReference type="InterPro" id="IPR015421">
    <property type="entry name" value="PyrdxlP-dep_Trfase_major"/>
</dbReference>
<sequence>MAGNNRTAWNVRSSNVAKRAHNPIRQIVDKLKVDPQAQKSFISLSVGDPTVFGNFNVDQTANDAVTKQLNTFKHNGYSPAHGTVEARDAIARKFSVPEAPINANDIILTNGCSGALEICFSVLCNPGQNILLPRPGFSLYRSLAEVKEVEGRYYNLVPEKNWQVDLEQMESLIDNNTAAILVNNPSNPCGSVYPREHLEAILAVAAKHHVPIIADEIYCDLVFKGNTFYSMASLTQDVPILSVGGLAKKWLVPGWRIGWILIQDRHDVFNKEIREGLLNLSQVILGPNSVVQGALDDILHNTPQSFYDETIKQLEHNTNLSLEAVSKIDGLKPVTPQGAMYMMVGIDLEKFKDIESDVDFSSKLVAEENVLCLPGECFDYPNFIRIVITPPAGALTEAYERIAQFCARHRK</sequence>
<dbReference type="AlphaFoldDB" id="A0A8H7RXD8"/>
<evidence type="ECO:0000256" key="12">
    <source>
        <dbReference type="ARBA" id="ARBA00031696"/>
    </source>
</evidence>
<dbReference type="GO" id="GO:0006572">
    <property type="term" value="P:L-tyrosine catabolic process"/>
    <property type="evidence" value="ECO:0007669"/>
    <property type="project" value="UniProtKB-KW"/>
</dbReference>
<evidence type="ECO:0000256" key="6">
    <source>
        <dbReference type="ARBA" id="ARBA00015959"/>
    </source>
</evidence>
<dbReference type="Pfam" id="PF00155">
    <property type="entry name" value="Aminotran_1_2"/>
    <property type="match status" value="1"/>
</dbReference>
<dbReference type="Gene3D" id="3.40.640.10">
    <property type="entry name" value="Type I PLP-dependent aspartate aminotransferase-like (Major domain)"/>
    <property type="match status" value="1"/>
</dbReference>
<dbReference type="PROSITE" id="PS00105">
    <property type="entry name" value="AA_TRANSFER_CLASS_1"/>
    <property type="match status" value="1"/>
</dbReference>
<evidence type="ECO:0000256" key="13">
    <source>
        <dbReference type="ARBA" id="ARBA00047798"/>
    </source>
</evidence>
<evidence type="ECO:0000313" key="17">
    <source>
        <dbReference type="EMBL" id="KAG2218921.1"/>
    </source>
</evidence>
<evidence type="ECO:0000256" key="11">
    <source>
        <dbReference type="ARBA" id="ARBA00023232"/>
    </source>
</evidence>
<dbReference type="NCBIfam" id="TIGR01265">
    <property type="entry name" value="tyr_nico_aTase"/>
    <property type="match status" value="1"/>
</dbReference>
<accession>A0A8H7RXD8</accession>
<dbReference type="InterPro" id="IPR015424">
    <property type="entry name" value="PyrdxlP-dep_Trfase"/>
</dbReference>
<dbReference type="EC" id="2.6.1.5" evidence="5"/>
<comment type="pathway">
    <text evidence="2">Amino-acid degradation; L-phenylalanine degradation; acetoacetate and fumarate from L-phenylalanine: step 2/6.</text>
</comment>
<feature type="modified residue" description="N6-(pyridoxal phosphate)lysine" evidence="15">
    <location>
        <position position="248"/>
    </location>
</feature>
<comment type="subunit">
    <text evidence="4">Homodimer.</text>
</comment>
<dbReference type="InterPro" id="IPR004838">
    <property type="entry name" value="NHTrfase_class1_PyrdxlP-BS"/>
</dbReference>
<dbReference type="EMBL" id="JAEPRB010000203">
    <property type="protein sequence ID" value="KAG2218921.1"/>
    <property type="molecule type" value="Genomic_DNA"/>
</dbReference>
<keyword evidence="18" id="KW-1185">Reference proteome</keyword>
<gene>
    <name evidence="17" type="ORF">INT45_008158</name>
</gene>
<evidence type="ECO:0000256" key="4">
    <source>
        <dbReference type="ARBA" id="ARBA00011738"/>
    </source>
</evidence>
<evidence type="ECO:0000313" key="18">
    <source>
        <dbReference type="Proteomes" id="UP000646827"/>
    </source>
</evidence>
<keyword evidence="7" id="KW-0032">Aminotransferase</keyword>
<keyword evidence="11" id="KW-0585">Phenylalanine catabolism</keyword>
<name>A0A8H7RXD8_9FUNG</name>
<protein>
    <recommendedName>
        <fullName evidence="6">Tyrosine aminotransferase</fullName>
        <ecNumber evidence="5">2.6.1.5</ecNumber>
    </recommendedName>
    <alternativeName>
        <fullName evidence="12">L-tyrosine:2-oxoglutarate aminotransferase</fullName>
    </alternativeName>
</protein>
<dbReference type="OrthoDB" id="7042322at2759"/>
<evidence type="ECO:0000256" key="1">
    <source>
        <dbReference type="ARBA" id="ARBA00001933"/>
    </source>
</evidence>
<keyword evidence="9" id="KW-0828">Tyrosine catabolism</keyword>
<comment type="catalytic activity">
    <reaction evidence="13">
        <text>L-tyrosine + 2-oxoglutarate = 3-(4-hydroxyphenyl)pyruvate + L-glutamate</text>
        <dbReference type="Rhea" id="RHEA:15093"/>
        <dbReference type="ChEBI" id="CHEBI:16810"/>
        <dbReference type="ChEBI" id="CHEBI:29985"/>
        <dbReference type="ChEBI" id="CHEBI:36242"/>
        <dbReference type="ChEBI" id="CHEBI:58315"/>
        <dbReference type="EC" id="2.6.1.5"/>
    </reaction>
</comment>
<dbReference type="PIRSF" id="PIRSF000517">
    <property type="entry name" value="Tyr_transaminase"/>
    <property type="match status" value="1"/>
</dbReference>
<evidence type="ECO:0000256" key="5">
    <source>
        <dbReference type="ARBA" id="ARBA00012749"/>
    </source>
</evidence>
<evidence type="ECO:0000256" key="3">
    <source>
        <dbReference type="ARBA" id="ARBA00007441"/>
    </source>
</evidence>
<dbReference type="Proteomes" id="UP000646827">
    <property type="component" value="Unassembled WGS sequence"/>
</dbReference>
<feature type="domain" description="Aminotransferase class I/classII large" evidence="16">
    <location>
        <begin position="41"/>
        <end position="402"/>
    </location>
</feature>
<dbReference type="InterPro" id="IPR015422">
    <property type="entry name" value="PyrdxlP-dep_Trfase_small"/>
</dbReference>
<dbReference type="Gene3D" id="3.90.1150.10">
    <property type="entry name" value="Aspartate Aminotransferase, domain 1"/>
    <property type="match status" value="1"/>
</dbReference>
<comment type="caution">
    <text evidence="17">The sequence shown here is derived from an EMBL/GenBank/DDBJ whole genome shotgun (WGS) entry which is preliminary data.</text>
</comment>
<comment type="similarity">
    <text evidence="3 14">Belongs to the class-I pyridoxal-phosphate-dependent aminotransferase family.</text>
</comment>
<comment type="cofactor">
    <cofactor evidence="1 14 15">
        <name>pyridoxal 5'-phosphate</name>
        <dbReference type="ChEBI" id="CHEBI:597326"/>
    </cofactor>
</comment>
<dbReference type="NCBIfam" id="TIGR01264">
    <property type="entry name" value="tyr_amTase_E"/>
    <property type="match status" value="1"/>
</dbReference>
<dbReference type="UniPathway" id="UPA00139">
    <property type="reaction ID" value="UER00338"/>
</dbReference>
<dbReference type="GO" id="GO:0004838">
    <property type="term" value="F:L-tyrosine-2-oxoglutarate transaminase activity"/>
    <property type="evidence" value="ECO:0007669"/>
    <property type="project" value="InterPro"/>
</dbReference>
<keyword evidence="10 14" id="KW-0663">Pyridoxal phosphate</keyword>
<dbReference type="SUPFAM" id="SSF53383">
    <property type="entry name" value="PLP-dependent transferases"/>
    <property type="match status" value="1"/>
</dbReference>
<evidence type="ECO:0000256" key="15">
    <source>
        <dbReference type="PIRSR" id="PIRSR000517-1"/>
    </source>
</evidence>
<dbReference type="InterPro" id="IPR005957">
    <property type="entry name" value="Tyrosine_aminoTrfase"/>
</dbReference>
<evidence type="ECO:0000256" key="2">
    <source>
        <dbReference type="ARBA" id="ARBA00005203"/>
    </source>
</evidence>
<evidence type="ECO:0000256" key="10">
    <source>
        <dbReference type="ARBA" id="ARBA00022898"/>
    </source>
</evidence>
<dbReference type="CDD" id="cd00609">
    <property type="entry name" value="AAT_like"/>
    <property type="match status" value="1"/>
</dbReference>
<evidence type="ECO:0000256" key="14">
    <source>
        <dbReference type="PIRNR" id="PIRNR000517"/>
    </source>
</evidence>
<dbReference type="FunFam" id="3.40.640.10:FF:000048">
    <property type="entry name" value="tyrosine aminotransferase"/>
    <property type="match status" value="1"/>
</dbReference>
<dbReference type="InterPro" id="IPR005958">
    <property type="entry name" value="TyrNic_aminoTrfase"/>
</dbReference>
<evidence type="ECO:0000256" key="9">
    <source>
        <dbReference type="ARBA" id="ARBA00022878"/>
    </source>
</evidence>
<proteinExistence type="inferred from homology"/>
<evidence type="ECO:0000256" key="8">
    <source>
        <dbReference type="ARBA" id="ARBA00022679"/>
    </source>
</evidence>
<dbReference type="FunFam" id="3.90.1150.10:FF:000040">
    <property type="entry name" value="Tyrosine aminotransferase"/>
    <property type="match status" value="1"/>
</dbReference>
<dbReference type="PANTHER" id="PTHR45744">
    <property type="entry name" value="TYROSINE AMINOTRANSFERASE"/>
    <property type="match status" value="1"/>
</dbReference>
<dbReference type="PANTHER" id="PTHR45744:SF2">
    <property type="entry name" value="TYROSINE AMINOTRANSFERASE"/>
    <property type="match status" value="1"/>
</dbReference>
<keyword evidence="8" id="KW-0808">Transferase</keyword>
<organism evidence="17 18">
    <name type="scientific">Circinella minor</name>
    <dbReference type="NCBI Taxonomy" id="1195481"/>
    <lineage>
        <taxon>Eukaryota</taxon>
        <taxon>Fungi</taxon>
        <taxon>Fungi incertae sedis</taxon>
        <taxon>Mucoromycota</taxon>
        <taxon>Mucoromycotina</taxon>
        <taxon>Mucoromycetes</taxon>
        <taxon>Mucorales</taxon>
        <taxon>Lichtheimiaceae</taxon>
        <taxon>Circinella</taxon>
    </lineage>
</organism>
<dbReference type="GO" id="GO:0030170">
    <property type="term" value="F:pyridoxal phosphate binding"/>
    <property type="evidence" value="ECO:0007669"/>
    <property type="project" value="InterPro"/>
</dbReference>
<evidence type="ECO:0000259" key="16">
    <source>
        <dbReference type="Pfam" id="PF00155"/>
    </source>
</evidence>